<accession>A0A1M6NKA6</accession>
<feature type="transmembrane region" description="Helical" evidence="1">
    <location>
        <begin position="171"/>
        <end position="189"/>
    </location>
</feature>
<protein>
    <submittedName>
        <fullName evidence="2">ABC-2 type transport system permease protein</fullName>
    </submittedName>
</protein>
<sequence length="259" mass="29183">MNYLKAVYAEYRLGLKQLFSYKMNFFSEMATIAILYFALVFMNSGNSLGSIYNTYSTDSKSLMLLGYVFWNFSVSTINFASSEISSEATKGTLEQKLMACVGLPILLFGKLLSGNTLIILETIMLLIISKIFFNIGLSFTIISIVSLLITLIGMYGFGLIFGGLALKEKRISKLVFIVQIILLFIGGIFNEKGLIFNIHRIIPLYNGIIVARQSIANSQYNVVDLNILILSSLFWIIVGVYIFKYFFKKARKLGILNQY</sequence>
<feature type="transmembrane region" description="Helical" evidence="1">
    <location>
        <begin position="21"/>
        <end position="42"/>
    </location>
</feature>
<keyword evidence="1" id="KW-0812">Transmembrane</keyword>
<dbReference type="PANTHER" id="PTHR43229">
    <property type="entry name" value="NODULATION PROTEIN J"/>
    <property type="match status" value="1"/>
</dbReference>
<dbReference type="EMBL" id="FRAJ01000006">
    <property type="protein sequence ID" value="SHJ96198.1"/>
    <property type="molecule type" value="Genomic_DNA"/>
</dbReference>
<dbReference type="Proteomes" id="UP000184082">
    <property type="component" value="Unassembled WGS sequence"/>
</dbReference>
<feature type="transmembrane region" description="Helical" evidence="1">
    <location>
        <begin position="62"/>
        <end position="80"/>
    </location>
</feature>
<name>A0A1M6NKA6_9FIRM</name>
<dbReference type="AlphaFoldDB" id="A0A1M6NKA6"/>
<keyword evidence="1" id="KW-0472">Membrane</keyword>
<dbReference type="PANTHER" id="PTHR43229:SF6">
    <property type="entry name" value="ABC-TYPE MULTIDRUG TRANSPORT SYSTEM, PERMEASE COMPONENT"/>
    <property type="match status" value="1"/>
</dbReference>
<feature type="transmembrane region" description="Helical" evidence="1">
    <location>
        <begin position="227"/>
        <end position="247"/>
    </location>
</feature>
<dbReference type="InterPro" id="IPR051784">
    <property type="entry name" value="Nod_factor_ABC_transporter"/>
</dbReference>
<reference evidence="2 3" key="1">
    <citation type="submission" date="2016-11" db="EMBL/GenBank/DDBJ databases">
        <authorList>
            <person name="Jaros S."/>
            <person name="Januszkiewicz K."/>
            <person name="Wedrychowicz H."/>
        </authorList>
    </citation>
    <scope>NUCLEOTIDE SEQUENCE [LARGE SCALE GENOMIC DNA]</scope>
    <source>
        <strain evidence="2 3">DSM 14501</strain>
    </source>
</reference>
<proteinExistence type="predicted"/>
<keyword evidence="3" id="KW-1185">Reference proteome</keyword>
<dbReference type="STRING" id="1121266.SAMN02745883_00920"/>
<evidence type="ECO:0000313" key="2">
    <source>
        <dbReference type="EMBL" id="SHJ96198.1"/>
    </source>
</evidence>
<dbReference type="RefSeq" id="WP_072966194.1">
    <property type="nucleotide sequence ID" value="NZ_FRAJ01000006.1"/>
</dbReference>
<evidence type="ECO:0000313" key="3">
    <source>
        <dbReference type="Proteomes" id="UP000184082"/>
    </source>
</evidence>
<gene>
    <name evidence="2" type="ORF">SAMN02745883_00920</name>
</gene>
<feature type="transmembrane region" description="Helical" evidence="1">
    <location>
        <begin position="135"/>
        <end position="164"/>
    </location>
</feature>
<feature type="transmembrane region" description="Helical" evidence="1">
    <location>
        <begin position="101"/>
        <end position="129"/>
    </location>
</feature>
<evidence type="ECO:0000256" key="1">
    <source>
        <dbReference type="SAM" id="Phobius"/>
    </source>
</evidence>
<keyword evidence="1" id="KW-1133">Transmembrane helix</keyword>
<organism evidence="2 3">
    <name type="scientific">Caminicella sporogenes DSM 14501</name>
    <dbReference type="NCBI Taxonomy" id="1121266"/>
    <lineage>
        <taxon>Bacteria</taxon>
        <taxon>Bacillati</taxon>
        <taxon>Bacillota</taxon>
        <taxon>Clostridia</taxon>
        <taxon>Peptostreptococcales</taxon>
        <taxon>Caminicellaceae</taxon>
        <taxon>Caminicella</taxon>
    </lineage>
</organism>